<feature type="region of interest" description="Disordered" evidence="1">
    <location>
        <begin position="1"/>
        <end position="70"/>
    </location>
</feature>
<gene>
    <name evidence="3" type="ORF">QNI14_08675</name>
</gene>
<dbReference type="RefSeq" id="WP_283716151.1">
    <property type="nucleotide sequence ID" value="NZ_JASJND010000005.1"/>
</dbReference>
<keyword evidence="2" id="KW-1133">Transmembrane helix</keyword>
<sequence>MTEREQTDADRTPGPPISAEPAASAHAASAEAPAGAPPVVPAASIEPPSEDVAATSAPPSLPGEHRGGFRREMTQPLPVAPPLLVHPDPVVDPQVHWIHPPPALPRSAGWALLFGVLALVLACFVGWGFPVGVLGLVLAVVALRRPWERREMAVWALGLSAASLVFSAGWLWWAHTQGALFA</sequence>
<accession>A0ABT6ZFW6</accession>
<dbReference type="EMBL" id="JASJND010000005">
    <property type="protein sequence ID" value="MDJ1114527.1"/>
    <property type="molecule type" value="Genomic_DNA"/>
</dbReference>
<keyword evidence="2" id="KW-0812">Transmembrane</keyword>
<keyword evidence="2" id="KW-0472">Membrane</keyword>
<evidence type="ECO:0000313" key="4">
    <source>
        <dbReference type="Proteomes" id="UP001321481"/>
    </source>
</evidence>
<proteinExistence type="predicted"/>
<comment type="caution">
    <text evidence="3">The sequence shown here is derived from an EMBL/GenBank/DDBJ whole genome shotgun (WGS) entry which is preliminary data.</text>
</comment>
<name>A0ABT6ZFW6_9MICO</name>
<keyword evidence="4" id="KW-1185">Reference proteome</keyword>
<protein>
    <submittedName>
        <fullName evidence="3">Uncharacterized protein</fullName>
    </submittedName>
</protein>
<feature type="transmembrane region" description="Helical" evidence="2">
    <location>
        <begin position="153"/>
        <end position="173"/>
    </location>
</feature>
<feature type="compositionally biased region" description="Low complexity" evidence="1">
    <location>
        <begin position="19"/>
        <end position="34"/>
    </location>
</feature>
<feature type="transmembrane region" description="Helical" evidence="2">
    <location>
        <begin position="110"/>
        <end position="141"/>
    </location>
</feature>
<organism evidence="3 4">
    <name type="scientific">Microbacterium dauci</name>
    <dbReference type="NCBI Taxonomy" id="3048008"/>
    <lineage>
        <taxon>Bacteria</taxon>
        <taxon>Bacillati</taxon>
        <taxon>Actinomycetota</taxon>
        <taxon>Actinomycetes</taxon>
        <taxon>Micrococcales</taxon>
        <taxon>Microbacteriaceae</taxon>
        <taxon>Microbacterium</taxon>
    </lineage>
</organism>
<evidence type="ECO:0000313" key="3">
    <source>
        <dbReference type="EMBL" id="MDJ1114527.1"/>
    </source>
</evidence>
<feature type="compositionally biased region" description="Basic and acidic residues" evidence="1">
    <location>
        <begin position="1"/>
        <end position="11"/>
    </location>
</feature>
<evidence type="ECO:0000256" key="2">
    <source>
        <dbReference type="SAM" id="Phobius"/>
    </source>
</evidence>
<evidence type="ECO:0000256" key="1">
    <source>
        <dbReference type="SAM" id="MobiDB-lite"/>
    </source>
</evidence>
<reference evidence="3 4" key="1">
    <citation type="submission" date="2023-05" db="EMBL/GenBank/DDBJ databases">
        <title>Microbacterium dauci sp.nov., Isolated from Carrot Rhizosphere Soil.</title>
        <authorList>
            <person name="Xiao Z."/>
            <person name="Zheng J."/>
        </authorList>
    </citation>
    <scope>NUCLEOTIDE SEQUENCE [LARGE SCALE GENOMIC DNA]</scope>
    <source>
        <strain evidence="3 4">LX3-4</strain>
    </source>
</reference>
<dbReference type="Proteomes" id="UP001321481">
    <property type="component" value="Unassembled WGS sequence"/>
</dbReference>